<dbReference type="InterPro" id="IPR015381">
    <property type="entry name" value="XLF-like_N"/>
</dbReference>
<dbReference type="PANTHER" id="PTHR32235">
    <property type="entry name" value="NON-HOMOLOGOUS END-JOINING FACTOR 1"/>
    <property type="match status" value="1"/>
</dbReference>
<evidence type="ECO:0000256" key="1">
    <source>
        <dbReference type="ARBA" id="ARBA00004123"/>
    </source>
</evidence>
<keyword evidence="5" id="KW-0539">Nucleus</keyword>
<evidence type="ECO:0000256" key="8">
    <source>
        <dbReference type="SAM" id="MobiDB-lite"/>
    </source>
</evidence>
<evidence type="ECO:0000256" key="5">
    <source>
        <dbReference type="ARBA" id="ARBA00023242"/>
    </source>
</evidence>
<evidence type="ECO:0000313" key="10">
    <source>
        <dbReference type="EMBL" id="CAG8541115.1"/>
    </source>
</evidence>
<keyword evidence="11" id="KW-1185">Reference proteome</keyword>
<dbReference type="InterPro" id="IPR038051">
    <property type="entry name" value="XRCC4-like_N_sf"/>
</dbReference>
<organism evidence="10 11">
    <name type="scientific">Paraglomus brasilianum</name>
    <dbReference type="NCBI Taxonomy" id="144538"/>
    <lineage>
        <taxon>Eukaryota</taxon>
        <taxon>Fungi</taxon>
        <taxon>Fungi incertae sedis</taxon>
        <taxon>Mucoromycota</taxon>
        <taxon>Glomeromycotina</taxon>
        <taxon>Glomeromycetes</taxon>
        <taxon>Paraglomerales</taxon>
        <taxon>Paraglomeraceae</taxon>
        <taxon>Paraglomus</taxon>
    </lineage>
</organism>
<dbReference type="Gene3D" id="2.170.210.10">
    <property type="entry name" value="DNA double-strand break repair and VJ recombination XRCC4, N-terminal"/>
    <property type="match status" value="1"/>
</dbReference>
<dbReference type="GO" id="GO:0006303">
    <property type="term" value="P:double-strand break repair via nonhomologous end joining"/>
    <property type="evidence" value="ECO:0007669"/>
    <property type="project" value="UniProtKB-ARBA"/>
</dbReference>
<dbReference type="Proteomes" id="UP000789739">
    <property type="component" value="Unassembled WGS sequence"/>
</dbReference>
<comment type="subcellular location">
    <subcellularLocation>
        <location evidence="1">Nucleus</location>
    </subcellularLocation>
</comment>
<evidence type="ECO:0000256" key="7">
    <source>
        <dbReference type="ARBA" id="ARBA00044529"/>
    </source>
</evidence>
<dbReference type="CDD" id="cd22285">
    <property type="entry name" value="HD_XLF_N"/>
    <property type="match status" value="1"/>
</dbReference>
<dbReference type="OrthoDB" id="2155935at2759"/>
<evidence type="ECO:0000256" key="4">
    <source>
        <dbReference type="ARBA" id="ARBA00023204"/>
    </source>
</evidence>
<evidence type="ECO:0000256" key="6">
    <source>
        <dbReference type="ARBA" id="ARBA00025747"/>
    </source>
</evidence>
<gene>
    <name evidence="10" type="ORF">PBRASI_LOCUS4592</name>
</gene>
<dbReference type="PANTHER" id="PTHR32235:SF1">
    <property type="entry name" value="NON-HOMOLOGOUS END-JOINING FACTOR 1"/>
    <property type="match status" value="1"/>
</dbReference>
<evidence type="ECO:0000256" key="2">
    <source>
        <dbReference type="ARBA" id="ARBA00022763"/>
    </source>
</evidence>
<protein>
    <recommendedName>
        <fullName evidence="7">Non-homologous end-joining factor 1</fullName>
    </recommendedName>
</protein>
<evidence type="ECO:0000256" key="3">
    <source>
        <dbReference type="ARBA" id="ARBA00023125"/>
    </source>
</evidence>
<dbReference type="InterPro" id="IPR052287">
    <property type="entry name" value="NHEJ_factor"/>
</dbReference>
<comment type="similarity">
    <text evidence="6">Belongs to the XRCC4-XLF family. XLF subfamily.</text>
</comment>
<evidence type="ECO:0000259" key="9">
    <source>
        <dbReference type="Pfam" id="PF09302"/>
    </source>
</evidence>
<dbReference type="Pfam" id="PF09302">
    <property type="entry name" value="XLF"/>
    <property type="match status" value="1"/>
</dbReference>
<name>A0A9N9ASK1_9GLOM</name>
<sequence length="300" mass="33857">MILNRNQIQQFGSIPWTVLENVRLESELKTIFAKSQFDMVMGKYSLLLTDLCSVWFEELDMMGIKERGKEVTCGLDVEQEERLSRLIEHLKSFIQHRQSRVMYTAENKDGKFNLRAVLELDMAAIQWVFACELVQSHGPASETHVDGSTIIYEHYILPMTTLTLSYKRQTSTLERIIEDKEKEINEAVDMMKTAGLAINARKRRTAPFNANETTESEQKKTLDTLKQFQPSQVLSNPETVVFFKKVTEGLLSLPKASVTRKLTAAATATTSSLSQSSLSATAKISPVAKKSRTADIDPEV</sequence>
<keyword evidence="3" id="KW-0238">DNA-binding</keyword>
<dbReference type="AlphaFoldDB" id="A0A9N9ASK1"/>
<dbReference type="GO" id="GO:0045027">
    <property type="term" value="F:DNA end binding"/>
    <property type="evidence" value="ECO:0007669"/>
    <property type="project" value="TreeGrafter"/>
</dbReference>
<feature type="domain" description="XLF-like N-terminal" evidence="9">
    <location>
        <begin position="15"/>
        <end position="132"/>
    </location>
</feature>
<proteinExistence type="inferred from homology"/>
<keyword evidence="2" id="KW-0227">DNA damage</keyword>
<reference evidence="10" key="1">
    <citation type="submission" date="2021-06" db="EMBL/GenBank/DDBJ databases">
        <authorList>
            <person name="Kallberg Y."/>
            <person name="Tangrot J."/>
            <person name="Rosling A."/>
        </authorList>
    </citation>
    <scope>NUCLEOTIDE SEQUENCE</scope>
    <source>
        <strain evidence="10">BR232B</strain>
    </source>
</reference>
<feature type="region of interest" description="Disordered" evidence="8">
    <location>
        <begin position="279"/>
        <end position="300"/>
    </location>
</feature>
<keyword evidence="4" id="KW-0234">DNA repair</keyword>
<dbReference type="EMBL" id="CAJVPI010000486">
    <property type="protein sequence ID" value="CAG8541115.1"/>
    <property type="molecule type" value="Genomic_DNA"/>
</dbReference>
<dbReference type="GO" id="GO:0032807">
    <property type="term" value="C:DNA ligase IV complex"/>
    <property type="evidence" value="ECO:0007669"/>
    <property type="project" value="TreeGrafter"/>
</dbReference>
<comment type="caution">
    <text evidence="10">The sequence shown here is derived from an EMBL/GenBank/DDBJ whole genome shotgun (WGS) entry which is preliminary data.</text>
</comment>
<accession>A0A9N9ASK1</accession>
<evidence type="ECO:0000313" key="11">
    <source>
        <dbReference type="Proteomes" id="UP000789739"/>
    </source>
</evidence>